<proteinExistence type="predicted"/>
<sequence>MQKQGRHYWVVLVPCPFQGHITPMLQLGHALHSKGFSIVVAHTKFNSPNSSNHPDFVFLPIPDNFSHHCNPFKIISALNANYKEPFKECLAQFMEKHKLDDRVSCIILDTALNFLDDVAKDLHVQSIALSTTNASFNLALSVIPRLHTQGLIPVQDSTLQDLVPELHPLRFKDIPVSGFATLEEFLEKLSKSKRSYSAVIWNTMELLEQTSLAQLQQHDQCPFFTIGPLHKIVPSCSTSLLKEESSCISWLDNQAPNSVIYVSLGSTASLDEKAIVEMAWGLANSHQPFLWVIRPGSVRGSQWIELLPEKFTEQIGDRGCIVKGAPQKEVLAHKAVGGFWSPCGWNSTLESICEGVPVICWPCFGDQKVNARYLSTVWGIGLELEHEADRGEIERAVKRLTVDEEGKEIRRRAIELKERTEVSTREGGSSFNSLNALVEHILSF</sequence>
<dbReference type="EMBL" id="CM046388">
    <property type="protein sequence ID" value="KAI8573967.1"/>
    <property type="molecule type" value="Genomic_DNA"/>
</dbReference>
<accession>A0ACC0Q7D2</accession>
<gene>
    <name evidence="1" type="ORF">RHMOL_Rhmol01G0317300</name>
</gene>
<keyword evidence="2" id="KW-1185">Reference proteome</keyword>
<organism evidence="1 2">
    <name type="scientific">Rhododendron molle</name>
    <name type="common">Chinese azalea</name>
    <name type="synonym">Azalea mollis</name>
    <dbReference type="NCBI Taxonomy" id="49168"/>
    <lineage>
        <taxon>Eukaryota</taxon>
        <taxon>Viridiplantae</taxon>
        <taxon>Streptophyta</taxon>
        <taxon>Embryophyta</taxon>
        <taxon>Tracheophyta</taxon>
        <taxon>Spermatophyta</taxon>
        <taxon>Magnoliopsida</taxon>
        <taxon>eudicotyledons</taxon>
        <taxon>Gunneridae</taxon>
        <taxon>Pentapetalae</taxon>
        <taxon>asterids</taxon>
        <taxon>Ericales</taxon>
        <taxon>Ericaceae</taxon>
        <taxon>Ericoideae</taxon>
        <taxon>Rhodoreae</taxon>
        <taxon>Rhododendron</taxon>
    </lineage>
</organism>
<comment type="caution">
    <text evidence="1">The sequence shown here is derived from an EMBL/GenBank/DDBJ whole genome shotgun (WGS) entry which is preliminary data.</text>
</comment>
<reference evidence="1" key="1">
    <citation type="submission" date="2022-02" db="EMBL/GenBank/DDBJ databases">
        <title>Plant Genome Project.</title>
        <authorList>
            <person name="Zhang R.-G."/>
        </authorList>
    </citation>
    <scope>NUCLEOTIDE SEQUENCE</scope>
    <source>
        <strain evidence="1">AT1</strain>
    </source>
</reference>
<protein>
    <submittedName>
        <fullName evidence="1">Uncharacterized protein</fullName>
    </submittedName>
</protein>
<name>A0ACC0Q7D2_RHOML</name>
<evidence type="ECO:0000313" key="1">
    <source>
        <dbReference type="EMBL" id="KAI8573967.1"/>
    </source>
</evidence>
<dbReference type="Proteomes" id="UP001062846">
    <property type="component" value="Chromosome 1"/>
</dbReference>
<evidence type="ECO:0000313" key="2">
    <source>
        <dbReference type="Proteomes" id="UP001062846"/>
    </source>
</evidence>